<comment type="caution">
    <text evidence="3">The sequence shown here is derived from an EMBL/GenBank/DDBJ whole genome shotgun (WGS) entry which is preliminary data.</text>
</comment>
<keyword evidence="1" id="KW-1133">Transmembrane helix</keyword>
<reference evidence="4" key="1">
    <citation type="journal article" date="2019" name="Int. J. Syst. Evol. Microbiol.">
        <title>The Global Catalogue of Microorganisms (GCM) 10K type strain sequencing project: providing services to taxonomists for standard genome sequencing and annotation.</title>
        <authorList>
            <consortium name="The Broad Institute Genomics Platform"/>
            <consortium name="The Broad Institute Genome Sequencing Center for Infectious Disease"/>
            <person name="Wu L."/>
            <person name="Ma J."/>
        </authorList>
    </citation>
    <scope>NUCLEOTIDE SEQUENCE [LARGE SCALE GENOMIC DNA]</scope>
    <source>
        <strain evidence="4">JCM 16703</strain>
    </source>
</reference>
<gene>
    <name evidence="3" type="ORF">GCM10022215_01940</name>
</gene>
<evidence type="ECO:0000256" key="1">
    <source>
        <dbReference type="SAM" id="Phobius"/>
    </source>
</evidence>
<proteinExistence type="predicted"/>
<evidence type="ECO:0000259" key="2">
    <source>
        <dbReference type="Pfam" id="PF01882"/>
    </source>
</evidence>
<keyword evidence="1" id="KW-0472">Membrane</keyword>
<accession>A0ABP7XAQ3</accession>
<organism evidence="3 4">
    <name type="scientific">Nocardioides fonticola</name>
    <dbReference type="NCBI Taxonomy" id="450363"/>
    <lineage>
        <taxon>Bacteria</taxon>
        <taxon>Bacillati</taxon>
        <taxon>Actinomycetota</taxon>
        <taxon>Actinomycetes</taxon>
        <taxon>Propionibacteriales</taxon>
        <taxon>Nocardioidaceae</taxon>
        <taxon>Nocardioides</taxon>
    </lineage>
</organism>
<sequence length="427" mass="44909">MREALGSLTLRGRAFLGAGVTATVGALVAGQPTIVRAGLLALALPLISGAVLLRSQYRIALGRRLAHARIPAGGQTEVTLSLTNEGRTPTGLLRLEEQLPYALGARPRFVLEGVGRGWRRTVSYPVRADHRGRFTIGPMQVEVGDPFGMVRLHREFASTATLVVTPRVVDLPAVAFTGGWAGAGDNRTRAFAVGSAEDVTVRDYRRGDDLRRVHWRSSARAGELMVRREEQPWQARATLLLDNRAQAHVGHGAASSLETAVSLVASIARHLAQRGYAVRLATAATHEAWHDHTGAASTEALIDQLAVVETVPGTGVPLDTSWLSDHGEGGLLIAVLGAVGESDAVALRRLRQHVGVAAAVVLDTASWSGGTATSPSGSPVAAVASVTGAGWCAVPHRHDDRFETTWTALARSVSARGSGMAAAGALR</sequence>
<dbReference type="PANTHER" id="PTHR34351:SF1">
    <property type="entry name" value="SLR1927 PROTEIN"/>
    <property type="match status" value="1"/>
</dbReference>
<feature type="transmembrane region" description="Helical" evidence="1">
    <location>
        <begin position="12"/>
        <end position="28"/>
    </location>
</feature>
<name>A0ABP7XAQ3_9ACTN</name>
<feature type="domain" description="DUF58" evidence="2">
    <location>
        <begin position="201"/>
        <end position="309"/>
    </location>
</feature>
<dbReference type="PANTHER" id="PTHR34351">
    <property type="entry name" value="SLR1927 PROTEIN-RELATED"/>
    <property type="match status" value="1"/>
</dbReference>
<dbReference type="Proteomes" id="UP001501495">
    <property type="component" value="Unassembled WGS sequence"/>
</dbReference>
<protein>
    <submittedName>
        <fullName evidence="3">DUF58 domain-containing protein</fullName>
    </submittedName>
</protein>
<dbReference type="EMBL" id="BAAAZH010000001">
    <property type="protein sequence ID" value="GAA4108322.1"/>
    <property type="molecule type" value="Genomic_DNA"/>
</dbReference>
<keyword evidence="1" id="KW-0812">Transmembrane</keyword>
<keyword evidence="4" id="KW-1185">Reference proteome</keyword>
<evidence type="ECO:0000313" key="3">
    <source>
        <dbReference type="EMBL" id="GAA4108322.1"/>
    </source>
</evidence>
<dbReference type="InterPro" id="IPR002881">
    <property type="entry name" value="DUF58"/>
</dbReference>
<evidence type="ECO:0000313" key="4">
    <source>
        <dbReference type="Proteomes" id="UP001501495"/>
    </source>
</evidence>
<dbReference type="RefSeq" id="WP_344731310.1">
    <property type="nucleotide sequence ID" value="NZ_BAAAZH010000001.1"/>
</dbReference>
<dbReference type="Pfam" id="PF01882">
    <property type="entry name" value="DUF58"/>
    <property type="match status" value="1"/>
</dbReference>